<evidence type="ECO:0000256" key="6">
    <source>
        <dbReference type="ARBA" id="ARBA00023209"/>
    </source>
</evidence>
<accession>L0I8G4</accession>
<keyword evidence="3" id="KW-0274">FAD</keyword>
<dbReference type="HOGENOM" id="CLU_664998_0_0_2"/>
<keyword evidence="7" id="KW-1208">Phospholipid metabolism</keyword>
<dbReference type="Pfam" id="PF22578">
    <property type="entry name" value="GGR_cat"/>
    <property type="match status" value="1"/>
</dbReference>
<keyword evidence="4" id="KW-0560">Oxidoreductase</keyword>
<proteinExistence type="predicted"/>
<keyword evidence="10" id="KW-1185">Reference proteome</keyword>
<evidence type="ECO:0000256" key="1">
    <source>
        <dbReference type="ARBA" id="ARBA00022516"/>
    </source>
</evidence>
<dbReference type="PRINTS" id="PR00420">
    <property type="entry name" value="RNGMNOXGNASE"/>
</dbReference>
<dbReference type="NCBIfam" id="NF041385">
    <property type="entry name" value="Dggglyphlred_Halo"/>
    <property type="match status" value="1"/>
</dbReference>
<dbReference type="InterPro" id="IPR036188">
    <property type="entry name" value="FAD/NAD-bd_sf"/>
</dbReference>
<dbReference type="AlphaFoldDB" id="L0I8G4"/>
<evidence type="ECO:0000259" key="8">
    <source>
        <dbReference type="Pfam" id="PF22578"/>
    </source>
</evidence>
<keyword evidence="1" id="KW-0444">Lipid biosynthesis</keyword>
<evidence type="ECO:0000256" key="2">
    <source>
        <dbReference type="ARBA" id="ARBA00022630"/>
    </source>
</evidence>
<dbReference type="GeneID" id="14375500"/>
<dbReference type="InterPro" id="IPR054715">
    <property type="entry name" value="GGR_cat"/>
</dbReference>
<reference evidence="9" key="1">
    <citation type="submission" date="2011-09" db="EMBL/GenBank/DDBJ databases">
        <title>Complete sequence of Halovivax ruber XH-70.</title>
        <authorList>
            <consortium name="US DOE Joint Genome Institute"/>
            <person name="Lucas S."/>
            <person name="Han J."/>
            <person name="Lapidus A."/>
            <person name="Cheng J.-F."/>
            <person name="Goodwin L."/>
            <person name="Pitluck S."/>
            <person name="Peters L."/>
            <person name="Mikhailova N."/>
            <person name="Davenport K."/>
            <person name="Detter J.C."/>
            <person name="Han C."/>
            <person name="Tapia R."/>
            <person name="Land M."/>
            <person name="Hauser L."/>
            <person name="Kyrpides N."/>
            <person name="Ivanova N."/>
            <person name="Pagani I."/>
            <person name="Sproer C."/>
            <person name="Anderson I."/>
            <person name="Woyke T."/>
        </authorList>
    </citation>
    <scope>NUCLEOTIDE SEQUENCE</scope>
    <source>
        <strain evidence="9">XH-70</strain>
    </source>
</reference>
<evidence type="ECO:0000256" key="3">
    <source>
        <dbReference type="ARBA" id="ARBA00022827"/>
    </source>
</evidence>
<dbReference type="Proteomes" id="UP000010846">
    <property type="component" value="Chromosome"/>
</dbReference>
<evidence type="ECO:0000256" key="4">
    <source>
        <dbReference type="ARBA" id="ARBA00023002"/>
    </source>
</evidence>
<dbReference type="SUPFAM" id="SSF51905">
    <property type="entry name" value="FAD/NAD(P)-binding domain"/>
    <property type="match status" value="1"/>
</dbReference>
<keyword evidence="5" id="KW-0443">Lipid metabolism</keyword>
<dbReference type="Pfam" id="PF12831">
    <property type="entry name" value="FAD_oxidored"/>
    <property type="match status" value="1"/>
</dbReference>
<evidence type="ECO:0000256" key="7">
    <source>
        <dbReference type="ARBA" id="ARBA00023264"/>
    </source>
</evidence>
<dbReference type="GO" id="GO:0016491">
    <property type="term" value="F:oxidoreductase activity"/>
    <property type="evidence" value="ECO:0007669"/>
    <property type="project" value="UniProtKB-KW"/>
</dbReference>
<dbReference type="InterPro" id="IPR050407">
    <property type="entry name" value="Geranylgeranyl_reductase"/>
</dbReference>
<dbReference type="PANTHER" id="PTHR42685:SF18">
    <property type="entry name" value="DIGERANYLGERANYLGLYCEROPHOSPHOLIPID REDUCTASE"/>
    <property type="match status" value="1"/>
</dbReference>
<dbReference type="InterPro" id="IPR054884">
    <property type="entry name" value="Dggglyphlred_Halo"/>
</dbReference>
<gene>
    <name evidence="9" type="ordered locus">Halru_1246</name>
</gene>
<evidence type="ECO:0000256" key="5">
    <source>
        <dbReference type="ARBA" id="ARBA00023098"/>
    </source>
</evidence>
<keyword evidence="6" id="KW-0594">Phospholipid biosynthesis</keyword>
<keyword evidence="2" id="KW-0285">Flavoprotein</keyword>
<dbReference type="Gene3D" id="3.50.50.60">
    <property type="entry name" value="FAD/NAD(P)-binding domain"/>
    <property type="match status" value="1"/>
</dbReference>
<dbReference type="STRING" id="797302.Halru_1246"/>
<evidence type="ECO:0000313" key="10">
    <source>
        <dbReference type="Proteomes" id="UP000010846"/>
    </source>
</evidence>
<evidence type="ECO:0000313" key="9">
    <source>
        <dbReference type="EMBL" id="AGB15860.1"/>
    </source>
</evidence>
<dbReference type="OrthoDB" id="6062at2157"/>
<feature type="domain" description="Digeranylgeranylglycerophospholipid reductase catalytic" evidence="8">
    <location>
        <begin position="190"/>
        <end position="244"/>
    </location>
</feature>
<name>L0I8G4_HALRX</name>
<dbReference type="eggNOG" id="arCOG00570">
    <property type="taxonomic scope" value="Archaea"/>
</dbReference>
<sequence length="434" mass="48458">MSEQYDVIVAGAGPAGAQCARDLATRGYDVVVLETESEDAFPTTSNKSTAGTFPSMITSFGVPDDVVMNFTDKVVLESPNNHYTRHHPGAVLEFADFKQWLVEDGREAGAEYRFDARVTGPVMENGQIAGVEYNGSEEVRAEITIDATGPSAPLAKALNVSELERENHAIGIEYELTGVDLNHADYGDLTDAMMLRLDHDLAPGGYSWIFHTGEDEAKVGLCYIQNDSHRQNARENFSVDDYMEYWLDRDPRFADAERKEGVQHRGSAHIQMPGDLSTDRFMAIGDTVPSIDPIWGEGIHKGMKSARAAAITVEAALDKGMTDTSAEQMSIYDRLWHRDVAPNQRRRLLMTELLYLADNDRYDRFMEDLHGMDEATMRKLNNGNPLAVADLLHFDDRALLTEFIRDKVAIDFDGFLPKPFNKRRSNASAAFEFD</sequence>
<dbReference type="GO" id="GO:0008654">
    <property type="term" value="P:phospholipid biosynthetic process"/>
    <property type="evidence" value="ECO:0007669"/>
    <property type="project" value="UniProtKB-KW"/>
</dbReference>
<dbReference type="PANTHER" id="PTHR42685">
    <property type="entry name" value="GERANYLGERANYL DIPHOSPHATE REDUCTASE"/>
    <property type="match status" value="1"/>
</dbReference>
<dbReference type="KEGG" id="hru:Halru_1246"/>
<dbReference type="EMBL" id="CP003050">
    <property type="protein sequence ID" value="AGB15860.1"/>
    <property type="molecule type" value="Genomic_DNA"/>
</dbReference>
<organism evidence="9 10">
    <name type="scientific">Halovivax ruber (strain DSM 18193 / JCM 13892 / XH-70)</name>
    <dbReference type="NCBI Taxonomy" id="797302"/>
    <lineage>
        <taxon>Archaea</taxon>
        <taxon>Methanobacteriati</taxon>
        <taxon>Methanobacteriota</taxon>
        <taxon>Stenosarchaea group</taxon>
        <taxon>Halobacteria</taxon>
        <taxon>Halobacteriales</taxon>
        <taxon>Natrialbaceae</taxon>
        <taxon>Halovivax</taxon>
    </lineage>
</organism>
<dbReference type="RefSeq" id="WP_015300514.1">
    <property type="nucleotide sequence ID" value="NC_019964.1"/>
</dbReference>
<protein>
    <submittedName>
        <fullName evidence="9">Flavin-dependent dehydrogenase</fullName>
    </submittedName>
</protein>